<sequence>MVVRDPIAEALALQAAATEKASWSFLRSPLAPVIAAALGAVYTGDRRSITGIELIDELDPLLGEMREAGFELPRSTAEYVNEWVRAGYLNRHSPRGSVDEFYQLSAAAHRAMNYLSQVREPSRFATRSRLNTVIEQLENLASDTDGDEARVLAGIDDQIEALERRKEIIRERGVDVISEEQARERAENILQLAAEIPGDFARVLAETEQLDQELREQILLKEISARDVLENIFRGVDLIQNSEAGRSFRGFYELLFDRETSALLQTTMDVILERPFVAGLTPDQRSQLRWLIRNLEDQSGDVYIAINGLSRSLRRFVQSRDAESQQALATAIAGAQAKARKLSRSLDWELPVDVDIELTSREFSSVGVWVLDDPTDYRIEGGMEVAPQRETDLLELFQRVRESEIDWGDLEASLKLVLLDYPRASIAEIFELRPPTQGLASVVGMLKLALQYAERGEGTEEVMWTTSYGNRKVARLPRYEFTQSPDFGNSSLSLDRLVPWNGRTVTKEHP</sequence>
<dbReference type="AlphaFoldDB" id="A0A5C5U9S2"/>
<evidence type="ECO:0000313" key="2">
    <source>
        <dbReference type="Proteomes" id="UP000320791"/>
    </source>
</evidence>
<name>A0A5C5U9S2_9CORY</name>
<comment type="caution">
    <text evidence="1">The sequence shown here is derived from an EMBL/GenBank/DDBJ whole genome shotgun (WGS) entry which is preliminary data.</text>
</comment>
<proteinExistence type="predicted"/>
<dbReference type="Pfam" id="PF11855">
    <property type="entry name" value="DUF3375"/>
    <property type="match status" value="1"/>
</dbReference>
<reference evidence="1 2" key="1">
    <citation type="submission" date="2019-08" db="EMBL/GenBank/DDBJ databases">
        <authorList>
            <person name="Lei W."/>
        </authorList>
    </citation>
    <scope>NUCLEOTIDE SEQUENCE [LARGE SCALE GENOMIC DNA]</scope>
    <source>
        <strain evidence="1 2">CCUG 58627</strain>
    </source>
</reference>
<protein>
    <submittedName>
        <fullName evidence="1">DUF3375 domain-containing protein</fullName>
    </submittedName>
</protein>
<dbReference type="InterPro" id="IPR021804">
    <property type="entry name" value="DUF3375"/>
</dbReference>
<dbReference type="OrthoDB" id="138803at2"/>
<gene>
    <name evidence="1" type="ORF">FRX94_10295</name>
</gene>
<dbReference type="Proteomes" id="UP000320791">
    <property type="component" value="Unassembled WGS sequence"/>
</dbReference>
<organism evidence="1 2">
    <name type="scientific">Corynebacterium canis</name>
    <dbReference type="NCBI Taxonomy" id="679663"/>
    <lineage>
        <taxon>Bacteria</taxon>
        <taxon>Bacillati</taxon>
        <taxon>Actinomycetota</taxon>
        <taxon>Actinomycetes</taxon>
        <taxon>Mycobacteriales</taxon>
        <taxon>Corynebacteriaceae</taxon>
        <taxon>Corynebacterium</taxon>
    </lineage>
</organism>
<dbReference type="EMBL" id="VOHM01000025">
    <property type="protein sequence ID" value="TWT22874.1"/>
    <property type="molecule type" value="Genomic_DNA"/>
</dbReference>
<keyword evidence="2" id="KW-1185">Reference proteome</keyword>
<accession>A0A5C5U9S2</accession>
<evidence type="ECO:0000313" key="1">
    <source>
        <dbReference type="EMBL" id="TWT22874.1"/>
    </source>
</evidence>